<dbReference type="OrthoDB" id="143710at2"/>
<dbReference type="RefSeq" id="WP_147825830.1">
    <property type="nucleotide sequence ID" value="NZ_BAAARG010000002.1"/>
</dbReference>
<gene>
    <name evidence="1" type="ORF">FVP60_08490</name>
</gene>
<evidence type="ECO:0000313" key="2">
    <source>
        <dbReference type="Proteomes" id="UP000321196"/>
    </source>
</evidence>
<protein>
    <submittedName>
        <fullName evidence="1">Uncharacterized protein</fullName>
    </submittedName>
</protein>
<sequence length="196" mass="20924">MRAPIAIVFTLLAIVLGAIAVTPGDVAVDWRSGSATNWRGLFVVATEHVKKLDAAAKVEVSLALSVGDDDRLIVEVLERVSLTTSRGGTFTRALPVKYGTSLLHPELTAIVVDGVDTGARLSPIDGTDLASAAAYLEPGEHVVEMRYRITDVAQVEDDTLLLSWNLLGAAWPTVIDARRGGGDDRHPRPAQHRGGR</sequence>
<dbReference type="AlphaFoldDB" id="A0A5C8HMM2"/>
<organism evidence="1 2">
    <name type="scientific">Microbacterium mitrae</name>
    <dbReference type="NCBI Taxonomy" id="664640"/>
    <lineage>
        <taxon>Bacteria</taxon>
        <taxon>Bacillati</taxon>
        <taxon>Actinomycetota</taxon>
        <taxon>Actinomycetes</taxon>
        <taxon>Micrococcales</taxon>
        <taxon>Microbacteriaceae</taxon>
        <taxon>Microbacterium</taxon>
    </lineage>
</organism>
<comment type="caution">
    <text evidence="1">The sequence shown here is derived from an EMBL/GenBank/DDBJ whole genome shotgun (WGS) entry which is preliminary data.</text>
</comment>
<evidence type="ECO:0000313" key="1">
    <source>
        <dbReference type="EMBL" id="TXK04696.1"/>
    </source>
</evidence>
<dbReference type="EMBL" id="VRSW01000002">
    <property type="protein sequence ID" value="TXK04696.1"/>
    <property type="molecule type" value="Genomic_DNA"/>
</dbReference>
<dbReference type="Proteomes" id="UP000321196">
    <property type="component" value="Unassembled WGS sequence"/>
</dbReference>
<name>A0A5C8HMM2_9MICO</name>
<keyword evidence="2" id="KW-1185">Reference proteome</keyword>
<accession>A0A5C8HMM2</accession>
<reference evidence="1 2" key="1">
    <citation type="submission" date="2019-08" db="EMBL/GenBank/DDBJ databases">
        <authorList>
            <person name="Dong K."/>
        </authorList>
    </citation>
    <scope>NUCLEOTIDE SEQUENCE [LARGE SCALE GENOMIC DNA]</scope>
    <source>
        <strain evidence="1 2">M4-8</strain>
    </source>
</reference>
<proteinExistence type="predicted"/>